<organism evidence="2 3">
    <name type="scientific">Paraconiothyrium brasiliense</name>
    <dbReference type="NCBI Taxonomy" id="300254"/>
    <lineage>
        <taxon>Eukaryota</taxon>
        <taxon>Fungi</taxon>
        <taxon>Dikarya</taxon>
        <taxon>Ascomycota</taxon>
        <taxon>Pezizomycotina</taxon>
        <taxon>Dothideomycetes</taxon>
        <taxon>Pleosporomycetidae</taxon>
        <taxon>Pleosporales</taxon>
        <taxon>Massarineae</taxon>
        <taxon>Didymosphaeriaceae</taxon>
        <taxon>Paraconiothyrium</taxon>
    </lineage>
</organism>
<evidence type="ECO:0000313" key="2">
    <source>
        <dbReference type="EMBL" id="KAL1608582.1"/>
    </source>
</evidence>
<feature type="region of interest" description="Disordered" evidence="1">
    <location>
        <begin position="493"/>
        <end position="602"/>
    </location>
</feature>
<dbReference type="Proteomes" id="UP001521785">
    <property type="component" value="Unassembled WGS sequence"/>
</dbReference>
<dbReference type="PANTHER" id="PTHR28079:SF1">
    <property type="entry name" value="RNA POLYMERASE I-SPECIFIC TRANSCRIPTION INITIATION FACTOR RRN5"/>
    <property type="match status" value="1"/>
</dbReference>
<dbReference type="SUPFAM" id="SSF46689">
    <property type="entry name" value="Homeodomain-like"/>
    <property type="match status" value="1"/>
</dbReference>
<comment type="caution">
    <text evidence="2">The sequence shown here is derived from an EMBL/GenBank/DDBJ whole genome shotgun (WGS) entry which is preliminary data.</text>
</comment>
<dbReference type="InterPro" id="IPR009057">
    <property type="entry name" value="Homeodomain-like_sf"/>
</dbReference>
<dbReference type="CDD" id="cd00167">
    <property type="entry name" value="SANT"/>
    <property type="match status" value="1"/>
</dbReference>
<keyword evidence="3" id="KW-1185">Reference proteome</keyword>
<evidence type="ECO:0000256" key="1">
    <source>
        <dbReference type="SAM" id="MobiDB-lite"/>
    </source>
</evidence>
<dbReference type="EMBL" id="JAKJXO020000003">
    <property type="protein sequence ID" value="KAL1608582.1"/>
    <property type="molecule type" value="Genomic_DNA"/>
</dbReference>
<dbReference type="InterPro" id="IPR039601">
    <property type="entry name" value="Rrn5"/>
</dbReference>
<protein>
    <recommendedName>
        <fullName evidence="4">Myb-like domain-containing protein</fullName>
    </recommendedName>
</protein>
<proteinExistence type="predicted"/>
<evidence type="ECO:0000313" key="3">
    <source>
        <dbReference type="Proteomes" id="UP001521785"/>
    </source>
</evidence>
<dbReference type="InterPro" id="IPR001005">
    <property type="entry name" value="SANT/Myb"/>
</dbReference>
<evidence type="ECO:0008006" key="4">
    <source>
        <dbReference type="Google" id="ProtNLM"/>
    </source>
</evidence>
<feature type="compositionally biased region" description="Basic and acidic residues" evidence="1">
    <location>
        <begin position="328"/>
        <end position="339"/>
    </location>
</feature>
<name>A0ABR3RVZ8_9PLEO</name>
<reference evidence="2 3" key="1">
    <citation type="submission" date="2024-02" db="EMBL/GenBank/DDBJ databases">
        <title>De novo assembly and annotation of 12 fungi associated with fruit tree decline syndrome in Ontario, Canada.</title>
        <authorList>
            <person name="Sulman M."/>
            <person name="Ellouze W."/>
            <person name="Ilyukhin E."/>
        </authorList>
    </citation>
    <scope>NUCLEOTIDE SEQUENCE [LARGE SCALE GENOMIC DNA]</scope>
    <source>
        <strain evidence="2 3">M42-189</strain>
    </source>
</reference>
<sequence>MRTQDVSGAPNFRASQLGVTVWTPSEKEAFFNALERLGKDNLPGIASAVGSKSILETRQFLLLLDDARLDRPGKRDISLEDIPAASEIGVVCERQLDAAGDTLACMQERFEATQEQKRYGEHWLLTSELADEIEVAAKGLRASVTVESGDDEDRLDAASDPPLLQEIPEAKLIIPKSFLELSRHVFMNPSPDTSYPWPNWQDLASDVAAEPCMYRTAFRDFHTLVLSFTKRVMQIALVQATSRVRAQGWRIKKGVKLFVRSRDVYTALDLLGVKRTRRQFFRDVPRRCRLRITDGKYRKTRSLRWDEVERILDAAESKSTPVDSDTDAESRDAKAERMSYKPRAARSGTPLPPARRSSPYDSLNADADANAESLMEDTDSDAYQPIDESLDTSDAHAERDEESIYNSSEDELEALEEFDREISRLEESRLWSILGDGSLRDQGPKLEPPSERPIRRIPRRRNMLESDDWRTWTQYQPECEQLRSRIPTAIFLANQKPPSPSRNWDPATDYGAGYGTETGASSGEDRKSRNRPIKRTVQELPLRDARSYAALRGRQSRSAERETELDITEDSEIPAQSIEDVNEGTSAMSLVEEDVGSAMQWT</sequence>
<feature type="region of interest" description="Disordered" evidence="1">
    <location>
        <begin position="316"/>
        <end position="408"/>
    </location>
</feature>
<accession>A0ABR3RVZ8</accession>
<gene>
    <name evidence="2" type="ORF">SLS60_003526</name>
</gene>
<dbReference type="PANTHER" id="PTHR28079">
    <property type="entry name" value="RNA POLYMERASE I-SPECIFIC TRANSCRIPTION INITIATION FACTOR RRN5"/>
    <property type="match status" value="1"/>
</dbReference>